<dbReference type="SMART" id="SM00267">
    <property type="entry name" value="GGDEF"/>
    <property type="match status" value="1"/>
</dbReference>
<dbReference type="GO" id="GO:0005886">
    <property type="term" value="C:plasma membrane"/>
    <property type="evidence" value="ECO:0007669"/>
    <property type="project" value="TreeGrafter"/>
</dbReference>
<evidence type="ECO:0000313" key="5">
    <source>
        <dbReference type="EMBL" id="QIB39219.1"/>
    </source>
</evidence>
<feature type="transmembrane region" description="Helical" evidence="3">
    <location>
        <begin position="64"/>
        <end position="86"/>
    </location>
</feature>
<dbReference type="PROSITE" id="PS50887">
    <property type="entry name" value="GGDEF"/>
    <property type="match status" value="1"/>
</dbReference>
<dbReference type="PANTHER" id="PTHR45138:SF9">
    <property type="entry name" value="DIGUANYLATE CYCLASE DGCM-RELATED"/>
    <property type="match status" value="1"/>
</dbReference>
<feature type="transmembrane region" description="Helical" evidence="3">
    <location>
        <begin position="29"/>
        <end position="52"/>
    </location>
</feature>
<keyword evidence="3" id="KW-0812">Transmembrane</keyword>
<dbReference type="EMBL" id="CP048632">
    <property type="protein sequence ID" value="QIB39219.1"/>
    <property type="molecule type" value="Genomic_DNA"/>
</dbReference>
<evidence type="ECO:0000259" key="4">
    <source>
        <dbReference type="PROSITE" id="PS50887"/>
    </source>
</evidence>
<evidence type="ECO:0000256" key="2">
    <source>
        <dbReference type="ARBA" id="ARBA00034247"/>
    </source>
</evidence>
<dbReference type="CDD" id="cd01949">
    <property type="entry name" value="GGDEF"/>
    <property type="match status" value="1"/>
</dbReference>
<protein>
    <recommendedName>
        <fullName evidence="1">diguanylate cyclase</fullName>
        <ecNumber evidence="1">2.7.7.65</ecNumber>
    </recommendedName>
</protein>
<comment type="catalytic activity">
    <reaction evidence="2">
        <text>2 GTP = 3',3'-c-di-GMP + 2 diphosphate</text>
        <dbReference type="Rhea" id="RHEA:24898"/>
        <dbReference type="ChEBI" id="CHEBI:33019"/>
        <dbReference type="ChEBI" id="CHEBI:37565"/>
        <dbReference type="ChEBI" id="CHEBI:58805"/>
        <dbReference type="EC" id="2.7.7.65"/>
    </reaction>
</comment>
<gene>
    <name evidence="5" type="ORF">G3A56_15460</name>
</gene>
<feature type="domain" description="GGDEF" evidence="4">
    <location>
        <begin position="128"/>
        <end position="259"/>
    </location>
</feature>
<proteinExistence type="predicted"/>
<keyword evidence="3" id="KW-0472">Membrane</keyword>
<sequence>MGLWHKLIQSISFSVATPEGRQRLEPLDFALRVAVLVTAIAVIIDMAGLFILSKFGLVTDLVNGLMLGVTLTVTTAFSITLLVCWLNAREVKLLAQSHERFLHLSHTDALTGLNNRLGLYANCVNLDTQYCVAFFDIDHFKSVNDRYGHLAGDMVISSVATIIRDSFDETAHVARLGGEEFVVVQALAPQYFLEECERVRARIAASAVDFQGMRINTTVSIGVAFRENWEIFERVLHNADTALYEAKRTGRNRVCLAGHKVSRQTVA</sequence>
<dbReference type="GO" id="GO:0052621">
    <property type="term" value="F:diguanylate cyclase activity"/>
    <property type="evidence" value="ECO:0007669"/>
    <property type="project" value="UniProtKB-EC"/>
</dbReference>
<name>A0A7L5BK19_9HYPH</name>
<dbReference type="AlphaFoldDB" id="A0A7L5BK19"/>
<dbReference type="Gene3D" id="3.30.70.270">
    <property type="match status" value="1"/>
</dbReference>
<evidence type="ECO:0000313" key="6">
    <source>
        <dbReference type="Proteomes" id="UP000464865"/>
    </source>
</evidence>
<dbReference type="Pfam" id="PF00990">
    <property type="entry name" value="GGDEF"/>
    <property type="match status" value="1"/>
</dbReference>
<keyword evidence="6" id="KW-1185">Reference proteome</keyword>
<accession>A0A7L5BK19</accession>
<evidence type="ECO:0000256" key="1">
    <source>
        <dbReference type="ARBA" id="ARBA00012528"/>
    </source>
</evidence>
<evidence type="ECO:0000256" key="3">
    <source>
        <dbReference type="SAM" id="Phobius"/>
    </source>
</evidence>
<dbReference type="SUPFAM" id="SSF55073">
    <property type="entry name" value="Nucleotide cyclase"/>
    <property type="match status" value="1"/>
</dbReference>
<dbReference type="GO" id="GO:0043709">
    <property type="term" value="P:cell adhesion involved in single-species biofilm formation"/>
    <property type="evidence" value="ECO:0007669"/>
    <property type="project" value="TreeGrafter"/>
</dbReference>
<dbReference type="KEGG" id="roy:G3A56_15460"/>
<dbReference type="InterPro" id="IPR029787">
    <property type="entry name" value="Nucleotide_cyclase"/>
</dbReference>
<dbReference type="GO" id="GO:1902201">
    <property type="term" value="P:negative regulation of bacterial-type flagellum-dependent cell motility"/>
    <property type="evidence" value="ECO:0007669"/>
    <property type="project" value="TreeGrafter"/>
</dbReference>
<dbReference type="EC" id="2.7.7.65" evidence="1"/>
<dbReference type="InterPro" id="IPR043128">
    <property type="entry name" value="Rev_trsase/Diguanyl_cyclase"/>
</dbReference>
<dbReference type="NCBIfam" id="TIGR00254">
    <property type="entry name" value="GGDEF"/>
    <property type="match status" value="1"/>
</dbReference>
<organism evidence="5 6">
    <name type="scientific">Rhizobium oryzihabitans</name>
    <dbReference type="NCBI Taxonomy" id="2267833"/>
    <lineage>
        <taxon>Bacteria</taxon>
        <taxon>Pseudomonadati</taxon>
        <taxon>Pseudomonadota</taxon>
        <taxon>Alphaproteobacteria</taxon>
        <taxon>Hyphomicrobiales</taxon>
        <taxon>Rhizobiaceae</taxon>
        <taxon>Rhizobium/Agrobacterium group</taxon>
        <taxon>Rhizobium</taxon>
    </lineage>
</organism>
<dbReference type="InterPro" id="IPR050469">
    <property type="entry name" value="Diguanylate_Cyclase"/>
</dbReference>
<dbReference type="RefSeq" id="WP_082182646.1">
    <property type="nucleotide sequence ID" value="NZ_CP048632.1"/>
</dbReference>
<dbReference type="Proteomes" id="UP000464865">
    <property type="component" value="Chromosome M15-11"/>
</dbReference>
<dbReference type="InterPro" id="IPR000160">
    <property type="entry name" value="GGDEF_dom"/>
</dbReference>
<reference evidence="5 6" key="1">
    <citation type="submission" date="2020-02" db="EMBL/GenBank/DDBJ databases">
        <title>Plant-Promoting Endophytic Bacterium Rhizobium oryzihabitans sp. nov., Isolated from the Root of Rice.</title>
        <authorList>
            <person name="zhao J."/>
            <person name="Zhang G."/>
        </authorList>
    </citation>
    <scope>NUCLEOTIDE SEQUENCE [LARGE SCALE GENOMIC DNA]</scope>
    <source>
        <strain evidence="5 6">M15</strain>
    </source>
</reference>
<keyword evidence="3" id="KW-1133">Transmembrane helix</keyword>
<dbReference type="PANTHER" id="PTHR45138">
    <property type="entry name" value="REGULATORY COMPONENTS OF SENSORY TRANSDUCTION SYSTEM"/>
    <property type="match status" value="1"/>
</dbReference>